<dbReference type="STRING" id="576137.A0A1L7X6W6"/>
<evidence type="ECO:0000313" key="1">
    <source>
        <dbReference type="EMBL" id="CZR60749.1"/>
    </source>
</evidence>
<dbReference type="InterPro" id="IPR052895">
    <property type="entry name" value="HetReg/Transcr_Mod"/>
</dbReference>
<proteinExistence type="predicted"/>
<accession>A0A1L7X6W6</accession>
<dbReference type="EMBL" id="FJOG01000016">
    <property type="protein sequence ID" value="CZR60749.1"/>
    <property type="molecule type" value="Genomic_DNA"/>
</dbReference>
<dbReference type="AlphaFoldDB" id="A0A1L7X6W6"/>
<dbReference type="PANTHER" id="PTHR24148:SF73">
    <property type="entry name" value="HET DOMAIN PROTEIN (AFU_ORTHOLOGUE AFUA_8G01020)"/>
    <property type="match status" value="1"/>
</dbReference>
<gene>
    <name evidence="1" type="ORF">PAC_10645</name>
</gene>
<dbReference type="OrthoDB" id="5312846at2759"/>
<name>A0A1L7X6W6_9HELO</name>
<protein>
    <submittedName>
        <fullName evidence="1">Uncharacterized protein</fullName>
    </submittedName>
</protein>
<sequence>MFVTMWLGVEQDDSHLAMSMIEAWGRAYYNTDKDLDTKSRVVAALAMLNDPFDEAGWKAIKLFLQRPYWKRIWIVQEVALSQQALIVCGNAVFESVYFWCAITLWERVIQPEVTNLVTADQQMTIITSGHRSSLNLMAFNSHQVFGPEPDTSFVSKLQQHIRGTRRHLASDPRDKVYGLLGLVDENGEECVPDYKKNVIQVYTDVVVSYIHATNKFASIYFEGIGILHENRIPGLLSWVPDFSNITHRSYRIHTLVKPGTPEFSSAEDTTTKVTFSEDFKLLTAVGTIVNEISDIEPIGYDTDSKEHLIRWLHFSAALCPPFHPTGMPWRQAFFRTLVGDKSGYGYGRSDFRNDKLRDAFYVQAVGFLWFFGLEPGRNGVELVEAIRGCASAKECLQRIDELYPDEDIAYFVKLFLFCDEQLLGPILGEGYTEILRQTLLNEFCGQLGTKWYLDSFMSKFREISKLQMKDVTFHHVHVLSAQRRLFVTKDGYMGTAPMGAQKGDRICVLLGCNVPLIIRPEGDDFLIIGDTYIYGMMNGEVMQDIRNGKHRCEDLRFM</sequence>
<organism evidence="1 2">
    <name type="scientific">Phialocephala subalpina</name>
    <dbReference type="NCBI Taxonomy" id="576137"/>
    <lineage>
        <taxon>Eukaryota</taxon>
        <taxon>Fungi</taxon>
        <taxon>Dikarya</taxon>
        <taxon>Ascomycota</taxon>
        <taxon>Pezizomycotina</taxon>
        <taxon>Leotiomycetes</taxon>
        <taxon>Helotiales</taxon>
        <taxon>Mollisiaceae</taxon>
        <taxon>Phialocephala</taxon>
        <taxon>Phialocephala fortinii species complex</taxon>
    </lineage>
</organism>
<evidence type="ECO:0000313" key="2">
    <source>
        <dbReference type="Proteomes" id="UP000184330"/>
    </source>
</evidence>
<dbReference type="Pfam" id="PF26639">
    <property type="entry name" value="Het-6_barrel"/>
    <property type="match status" value="1"/>
</dbReference>
<reference evidence="1 2" key="1">
    <citation type="submission" date="2016-03" db="EMBL/GenBank/DDBJ databases">
        <authorList>
            <person name="Ploux O."/>
        </authorList>
    </citation>
    <scope>NUCLEOTIDE SEQUENCE [LARGE SCALE GENOMIC DNA]</scope>
    <source>
        <strain evidence="1 2">UAMH 11012</strain>
    </source>
</reference>
<dbReference type="PANTHER" id="PTHR24148">
    <property type="entry name" value="ANKYRIN REPEAT DOMAIN-CONTAINING PROTEIN 39 HOMOLOG-RELATED"/>
    <property type="match status" value="1"/>
</dbReference>
<keyword evidence="2" id="KW-1185">Reference proteome</keyword>
<dbReference type="Proteomes" id="UP000184330">
    <property type="component" value="Unassembled WGS sequence"/>
</dbReference>